<dbReference type="Pfam" id="PF03016">
    <property type="entry name" value="Exostosin_GT47"/>
    <property type="match status" value="1"/>
</dbReference>
<sequence>MGELKQSYVNLLSTYQAAIASFGFVLILTIMLGFFASFSIVHNQLAVMIPSKYSCESLPDTDVTDADSTYSSEKITDGLLRRRSFPVLNVHEEGFYDQVEEYNYSKAIDPTGDSQYSASYDDDTDIFPKDDLDAVPAGPTKYFEAPPYIGEPNSTSCACEKQNALLKVFMYDLPQEFHFGMIEPMESNEQVWPKNLTHLASYPRGIYEQHSPEYWLTLDLLTNSEVEVFHDLRSLKRENPCGAFRVKNESEADVLFVPFFSSLSYNKYRMREANVELQKKLVRFLQRTQSWKKSEGRDHIILMHHPNSLHWARQQLKNAVFIVADFGRFPGSIANLDKDIVAPYQHLIPSLENDDFEDPFSSYEARKILLFFQGALFRKKGGVIRRRLYQILKNETKVVFKSGHADIQGVEGATIGMRSSKFCLHLAGDTPSSNRLFDAISSHCIPVIISERLELPYESIIDYTEFCIFVKYGDALKAGFIVDLLQKIGKQEWSILWKNLRSVQKHFEYHFPSQRDDAVQMIWKSVFQKLPRIRQSLHRSQRYVKSQTYLVR</sequence>
<comment type="similarity">
    <text evidence="2">Belongs to the glycosyltransferase 47 family.</text>
</comment>
<dbReference type="InterPro" id="IPR040911">
    <property type="entry name" value="Exostosin_GT47"/>
</dbReference>
<evidence type="ECO:0000259" key="6">
    <source>
        <dbReference type="Pfam" id="PF03016"/>
    </source>
</evidence>
<evidence type="ECO:0000256" key="5">
    <source>
        <dbReference type="SAM" id="Phobius"/>
    </source>
</evidence>
<reference evidence="7" key="1">
    <citation type="submission" date="2021-08" db="EMBL/GenBank/DDBJ databases">
        <title>WGS assembly of Ceratopteris richardii.</title>
        <authorList>
            <person name="Marchant D.B."/>
            <person name="Chen G."/>
            <person name="Jenkins J."/>
            <person name="Shu S."/>
            <person name="Leebens-Mack J."/>
            <person name="Grimwood J."/>
            <person name="Schmutz J."/>
            <person name="Soltis P."/>
            <person name="Soltis D."/>
            <person name="Chen Z.-H."/>
        </authorList>
    </citation>
    <scope>NUCLEOTIDE SEQUENCE</scope>
    <source>
        <strain evidence="7">Whitten #5841</strain>
        <tissue evidence="7">Leaf</tissue>
    </source>
</reference>
<dbReference type="OMA" id="STSCACE"/>
<keyword evidence="3" id="KW-0735">Signal-anchor</keyword>
<accession>A0A8T2SHF9</accession>
<dbReference type="GO" id="GO:0016757">
    <property type="term" value="F:glycosyltransferase activity"/>
    <property type="evidence" value="ECO:0007669"/>
    <property type="project" value="InterPro"/>
</dbReference>
<gene>
    <name evidence="7" type="ORF">KP509_20G030900</name>
</gene>
<keyword evidence="5" id="KW-1133">Transmembrane helix</keyword>
<evidence type="ECO:0000256" key="2">
    <source>
        <dbReference type="ARBA" id="ARBA00010271"/>
    </source>
</evidence>
<name>A0A8T2SHF9_CERRI</name>
<feature type="transmembrane region" description="Helical" evidence="5">
    <location>
        <begin position="15"/>
        <end position="41"/>
    </location>
</feature>
<dbReference type="EMBL" id="CM035425">
    <property type="protein sequence ID" value="KAH7331394.1"/>
    <property type="molecule type" value="Genomic_DNA"/>
</dbReference>
<evidence type="ECO:0000256" key="4">
    <source>
        <dbReference type="ARBA" id="ARBA00023034"/>
    </source>
</evidence>
<proteinExistence type="inferred from homology"/>
<keyword evidence="5" id="KW-0472">Membrane</keyword>
<dbReference type="AlphaFoldDB" id="A0A8T2SHF9"/>
<protein>
    <recommendedName>
        <fullName evidence="6">Exostosin GT47 domain-containing protein</fullName>
    </recommendedName>
</protein>
<evidence type="ECO:0000256" key="3">
    <source>
        <dbReference type="ARBA" id="ARBA00022968"/>
    </source>
</evidence>
<keyword evidence="4" id="KW-0333">Golgi apparatus</keyword>
<keyword evidence="5" id="KW-0812">Transmembrane</keyword>
<dbReference type="OrthoDB" id="1924787at2759"/>
<comment type="subcellular location">
    <subcellularLocation>
        <location evidence="1">Golgi apparatus membrane</location>
        <topology evidence="1">Single-pass type II membrane protein</topology>
    </subcellularLocation>
</comment>
<dbReference type="PANTHER" id="PTHR11062">
    <property type="entry name" value="EXOSTOSIN HEPARAN SULFATE GLYCOSYLTRANSFERASE -RELATED"/>
    <property type="match status" value="1"/>
</dbReference>
<dbReference type="GO" id="GO:0000139">
    <property type="term" value="C:Golgi membrane"/>
    <property type="evidence" value="ECO:0007669"/>
    <property type="project" value="UniProtKB-SubCell"/>
</dbReference>
<organism evidence="7 8">
    <name type="scientific">Ceratopteris richardii</name>
    <name type="common">Triangle waterfern</name>
    <dbReference type="NCBI Taxonomy" id="49495"/>
    <lineage>
        <taxon>Eukaryota</taxon>
        <taxon>Viridiplantae</taxon>
        <taxon>Streptophyta</taxon>
        <taxon>Embryophyta</taxon>
        <taxon>Tracheophyta</taxon>
        <taxon>Polypodiopsida</taxon>
        <taxon>Polypodiidae</taxon>
        <taxon>Polypodiales</taxon>
        <taxon>Pteridineae</taxon>
        <taxon>Pteridaceae</taxon>
        <taxon>Parkerioideae</taxon>
        <taxon>Ceratopteris</taxon>
    </lineage>
</organism>
<keyword evidence="8" id="KW-1185">Reference proteome</keyword>
<evidence type="ECO:0000313" key="8">
    <source>
        <dbReference type="Proteomes" id="UP000825935"/>
    </source>
</evidence>
<evidence type="ECO:0000313" key="7">
    <source>
        <dbReference type="EMBL" id="KAH7331394.1"/>
    </source>
</evidence>
<evidence type="ECO:0000256" key="1">
    <source>
        <dbReference type="ARBA" id="ARBA00004323"/>
    </source>
</evidence>
<feature type="domain" description="Exostosin GT47" evidence="6">
    <location>
        <begin position="164"/>
        <end position="482"/>
    </location>
</feature>
<dbReference type="Proteomes" id="UP000825935">
    <property type="component" value="Chromosome 20"/>
</dbReference>
<dbReference type="PANTHER" id="PTHR11062:SF249">
    <property type="entry name" value="OS08G0438600 PROTEIN"/>
    <property type="match status" value="1"/>
</dbReference>
<dbReference type="InterPro" id="IPR004263">
    <property type="entry name" value="Exostosin"/>
</dbReference>
<comment type="caution">
    <text evidence="7">The sequence shown here is derived from an EMBL/GenBank/DDBJ whole genome shotgun (WGS) entry which is preliminary data.</text>
</comment>